<gene>
    <name evidence="7 9" type="primary">cysD</name>
    <name evidence="9" type="ORF">AFCDBAGC_1451</name>
</gene>
<sequence length="311" mass="35210">MSAAPAIQAPAGSRLTHLQRLEAESIHIFRETVAETENPVMLYSIGKDSSVLLHLALKAFAPGRLPFPLMHIDTTWKFREMIAFRDARAKELGLELIVHTNQDGLARGVGPISHGSEVHTDVMKTQALRQALDKHKFDAAFGGARRDEEASRAKERIVSLRTAQHRWDPKRQRAEPWHLYNLRKKRGESLRIFPLSNWTELDIWLYIEQERIPIVPLYFAKPRPVVERDGQLIMVDDDRLPLEPGEAPMLRNVRFRTLGDYPLTGAVESGADTLPAIIGETLAARTSERQGRVIDKDGAGAMERKKQEGYF</sequence>
<keyword evidence="5 7" id="KW-0067">ATP-binding</keyword>
<dbReference type="InterPro" id="IPR014729">
    <property type="entry name" value="Rossmann-like_a/b/a_fold"/>
</dbReference>
<dbReference type="SUPFAM" id="SSF52402">
    <property type="entry name" value="Adenine nucleotide alpha hydrolases-like"/>
    <property type="match status" value="1"/>
</dbReference>
<dbReference type="PANTHER" id="PTHR43196:SF1">
    <property type="entry name" value="SULFATE ADENYLYLTRANSFERASE SUBUNIT 2"/>
    <property type="match status" value="1"/>
</dbReference>
<dbReference type="Gene3D" id="3.40.50.620">
    <property type="entry name" value="HUPs"/>
    <property type="match status" value="1"/>
</dbReference>
<evidence type="ECO:0000256" key="6">
    <source>
        <dbReference type="ARBA" id="ARBA00049370"/>
    </source>
</evidence>
<comment type="subunit">
    <text evidence="7">Heterodimer composed of CysD, the smaller subunit, and CysN.</text>
</comment>
<evidence type="ECO:0000259" key="8">
    <source>
        <dbReference type="Pfam" id="PF01507"/>
    </source>
</evidence>
<dbReference type="RefSeq" id="WP_147831793.1">
    <property type="nucleotide sequence ID" value="NZ_BPQG01000018.1"/>
</dbReference>
<dbReference type="Pfam" id="PF01507">
    <property type="entry name" value="PAPS_reduct"/>
    <property type="match status" value="1"/>
</dbReference>
<dbReference type="Proteomes" id="UP001055117">
    <property type="component" value="Unassembled WGS sequence"/>
</dbReference>
<dbReference type="NCBIfam" id="NF009214">
    <property type="entry name" value="PRK12563.1"/>
    <property type="match status" value="1"/>
</dbReference>
<dbReference type="InterPro" id="IPR011784">
    <property type="entry name" value="SO4_adenylTrfase_ssu"/>
</dbReference>
<dbReference type="InterPro" id="IPR050128">
    <property type="entry name" value="Sulfate_adenylyltrnsfr_sub2"/>
</dbReference>
<dbReference type="GO" id="GO:0016779">
    <property type="term" value="F:nucleotidyltransferase activity"/>
    <property type="evidence" value="ECO:0007669"/>
    <property type="project" value="UniProtKB-KW"/>
</dbReference>
<organism evidence="9 10">
    <name type="scientific">Methylobacterium cerastii</name>
    <dbReference type="NCBI Taxonomy" id="932741"/>
    <lineage>
        <taxon>Bacteria</taxon>
        <taxon>Pseudomonadati</taxon>
        <taxon>Pseudomonadota</taxon>
        <taxon>Alphaproteobacteria</taxon>
        <taxon>Hyphomicrobiales</taxon>
        <taxon>Methylobacteriaceae</taxon>
        <taxon>Methylobacterium</taxon>
    </lineage>
</organism>
<evidence type="ECO:0000256" key="5">
    <source>
        <dbReference type="ARBA" id="ARBA00022840"/>
    </source>
</evidence>
<keyword evidence="3 7" id="KW-0548">Nucleotidyltransferase</keyword>
<name>A0ABQ4QEV3_9HYPH</name>
<comment type="pathway">
    <text evidence="7">Sulfur metabolism; hydrogen sulfide biosynthesis; sulfite from sulfate: step 1/3.</text>
</comment>
<dbReference type="HAMAP" id="MF_00064">
    <property type="entry name" value="Sulf_adenylyltr_sub2"/>
    <property type="match status" value="1"/>
</dbReference>
<evidence type="ECO:0000256" key="1">
    <source>
        <dbReference type="ARBA" id="ARBA00008885"/>
    </source>
</evidence>
<proteinExistence type="inferred from homology"/>
<dbReference type="EMBL" id="BPQG01000018">
    <property type="protein sequence ID" value="GJD43599.1"/>
    <property type="molecule type" value="Genomic_DNA"/>
</dbReference>
<dbReference type="NCBIfam" id="TIGR02039">
    <property type="entry name" value="CysD"/>
    <property type="match status" value="1"/>
</dbReference>
<accession>A0ABQ4QEV3</accession>
<dbReference type="NCBIfam" id="NF003587">
    <property type="entry name" value="PRK05253.1"/>
    <property type="match status" value="1"/>
</dbReference>
<protein>
    <recommendedName>
        <fullName evidence="7">Sulfate adenylyltransferase subunit 2</fullName>
        <ecNumber evidence="7">2.7.7.4</ecNumber>
    </recommendedName>
    <alternativeName>
        <fullName evidence="7">ATP-sulfurylase small subunit</fullName>
    </alternativeName>
    <alternativeName>
        <fullName evidence="7">Sulfate adenylate transferase</fullName>
        <shortName evidence="7">SAT</shortName>
    </alternativeName>
</protein>
<keyword evidence="4 7" id="KW-0547">Nucleotide-binding</keyword>
<dbReference type="EC" id="2.7.7.4" evidence="7"/>
<evidence type="ECO:0000256" key="4">
    <source>
        <dbReference type="ARBA" id="ARBA00022741"/>
    </source>
</evidence>
<comment type="catalytic activity">
    <reaction evidence="6 7">
        <text>sulfate + ATP + H(+) = adenosine 5'-phosphosulfate + diphosphate</text>
        <dbReference type="Rhea" id="RHEA:18133"/>
        <dbReference type="ChEBI" id="CHEBI:15378"/>
        <dbReference type="ChEBI" id="CHEBI:16189"/>
        <dbReference type="ChEBI" id="CHEBI:30616"/>
        <dbReference type="ChEBI" id="CHEBI:33019"/>
        <dbReference type="ChEBI" id="CHEBI:58243"/>
        <dbReference type="EC" id="2.7.7.4"/>
    </reaction>
</comment>
<comment type="caution">
    <text evidence="9">The sequence shown here is derived from an EMBL/GenBank/DDBJ whole genome shotgun (WGS) entry which is preliminary data.</text>
</comment>
<comment type="function">
    <text evidence="7">With CysN forms the ATP sulfurylase (ATPS) that catalyzes the adenylation of sulfate producing adenosine 5'-phosphosulfate (APS) and diphosphate, the first enzymatic step in sulfur assimilation pathway. APS synthesis involves the formation of a high-energy phosphoric-sulfuric acid anhydride bond driven by GTP hydrolysis by CysN coupled to ATP hydrolysis by CysD.</text>
</comment>
<comment type="similarity">
    <text evidence="1 7">Belongs to the PAPS reductase family. CysD subfamily.</text>
</comment>
<evidence type="ECO:0000256" key="2">
    <source>
        <dbReference type="ARBA" id="ARBA00022679"/>
    </source>
</evidence>
<keyword evidence="10" id="KW-1185">Reference proteome</keyword>
<dbReference type="InterPro" id="IPR002500">
    <property type="entry name" value="PAPS_reduct_dom"/>
</dbReference>
<evidence type="ECO:0000256" key="3">
    <source>
        <dbReference type="ARBA" id="ARBA00022695"/>
    </source>
</evidence>
<feature type="domain" description="Phosphoadenosine phosphosulphate reductase" evidence="8">
    <location>
        <begin position="38"/>
        <end position="265"/>
    </location>
</feature>
<evidence type="ECO:0000313" key="9">
    <source>
        <dbReference type="EMBL" id="GJD43599.1"/>
    </source>
</evidence>
<keyword evidence="2 7" id="KW-0808">Transferase</keyword>
<evidence type="ECO:0000313" key="10">
    <source>
        <dbReference type="Proteomes" id="UP001055117"/>
    </source>
</evidence>
<dbReference type="PANTHER" id="PTHR43196">
    <property type="entry name" value="SULFATE ADENYLYLTRANSFERASE SUBUNIT 2"/>
    <property type="match status" value="1"/>
</dbReference>
<evidence type="ECO:0000256" key="7">
    <source>
        <dbReference type="HAMAP-Rule" id="MF_00064"/>
    </source>
</evidence>
<reference evidence="9 10" key="1">
    <citation type="journal article" date="2021" name="Front. Microbiol.">
        <title>Comprehensive Comparative Genomics and Phenotyping of Methylobacterium Species.</title>
        <authorList>
            <person name="Alessa O."/>
            <person name="Ogura Y."/>
            <person name="Fujitani Y."/>
            <person name="Takami H."/>
            <person name="Hayashi T."/>
            <person name="Sahin N."/>
            <person name="Tani A."/>
        </authorList>
    </citation>
    <scope>NUCLEOTIDE SEQUENCE [LARGE SCALE GENOMIC DNA]</scope>
    <source>
        <strain evidence="9 10">DSM 23679</strain>
    </source>
</reference>
<dbReference type="PIRSF" id="PIRSF002936">
    <property type="entry name" value="CysDAde_trans"/>
    <property type="match status" value="1"/>
</dbReference>